<comment type="caution">
    <text evidence="9">The sequence shown here is derived from an EMBL/GenBank/DDBJ whole genome shotgun (WGS) entry which is preliminary data.</text>
</comment>
<keyword evidence="4" id="KW-0249">Electron transport</keyword>
<keyword evidence="7" id="KW-0812">Transmembrane</keyword>
<dbReference type="PANTHER" id="PTHR34192">
    <property type="entry name" value="PLASTOCYANIN MAJOR ISOFORM, CHLOROPLASTIC-RELATED"/>
    <property type="match status" value="1"/>
</dbReference>
<proteinExistence type="predicted"/>
<dbReference type="SUPFAM" id="SSF49503">
    <property type="entry name" value="Cupredoxins"/>
    <property type="match status" value="1"/>
</dbReference>
<evidence type="ECO:0000256" key="3">
    <source>
        <dbReference type="ARBA" id="ARBA00022723"/>
    </source>
</evidence>
<keyword evidence="3" id="KW-0479">Metal-binding</keyword>
<evidence type="ECO:0000313" key="9">
    <source>
        <dbReference type="EMBL" id="RYJ08589.1"/>
    </source>
</evidence>
<dbReference type="PROSITE" id="PS51318">
    <property type="entry name" value="TAT"/>
    <property type="match status" value="1"/>
</dbReference>
<dbReference type="CDD" id="cd04220">
    <property type="entry name" value="Halocyanin"/>
    <property type="match status" value="1"/>
</dbReference>
<feature type="domain" description="Blue (type 1) copper" evidence="8">
    <location>
        <begin position="39"/>
        <end position="146"/>
    </location>
</feature>
<keyword evidence="6 7" id="KW-0472">Membrane</keyword>
<evidence type="ECO:0000256" key="6">
    <source>
        <dbReference type="ARBA" id="ARBA00023136"/>
    </source>
</evidence>
<keyword evidence="5" id="KW-0186">Copper</keyword>
<organism evidence="9 10">
    <name type="scientific">Halogeometricum borinquense</name>
    <dbReference type="NCBI Taxonomy" id="60847"/>
    <lineage>
        <taxon>Archaea</taxon>
        <taxon>Methanobacteriati</taxon>
        <taxon>Methanobacteriota</taxon>
        <taxon>Stenosarchaea group</taxon>
        <taxon>Halobacteria</taxon>
        <taxon>Halobacteriales</taxon>
        <taxon>Haloferacaceae</taxon>
        <taxon>Halogeometricum</taxon>
    </lineage>
</organism>
<dbReference type="InterPro" id="IPR006311">
    <property type="entry name" value="TAT_signal"/>
</dbReference>
<dbReference type="GO" id="GO:0005507">
    <property type="term" value="F:copper ion binding"/>
    <property type="evidence" value="ECO:0007669"/>
    <property type="project" value="InterPro"/>
</dbReference>
<gene>
    <name evidence="9" type="ORF">ELS19_19020</name>
</gene>
<dbReference type="AlphaFoldDB" id="A0A482T9G1"/>
<dbReference type="InterPro" id="IPR008972">
    <property type="entry name" value="Cupredoxin"/>
</dbReference>
<dbReference type="GO" id="GO:0016020">
    <property type="term" value="C:membrane"/>
    <property type="evidence" value="ECO:0007669"/>
    <property type="project" value="UniProtKB-SubCell"/>
</dbReference>
<dbReference type="Pfam" id="PF00127">
    <property type="entry name" value="Copper-bind"/>
    <property type="match status" value="1"/>
</dbReference>
<evidence type="ECO:0000313" key="10">
    <source>
        <dbReference type="Proteomes" id="UP000294028"/>
    </source>
</evidence>
<dbReference type="Gene3D" id="2.60.40.420">
    <property type="entry name" value="Cupredoxins - blue copper proteins"/>
    <property type="match status" value="1"/>
</dbReference>
<dbReference type="InterPro" id="IPR000923">
    <property type="entry name" value="BlueCu_1"/>
</dbReference>
<dbReference type="RefSeq" id="WP_129786509.1">
    <property type="nucleotide sequence ID" value="NZ_RZHH01000003.1"/>
</dbReference>
<evidence type="ECO:0000259" key="8">
    <source>
        <dbReference type="Pfam" id="PF00127"/>
    </source>
</evidence>
<dbReference type="Proteomes" id="UP000294028">
    <property type="component" value="Unassembled WGS sequence"/>
</dbReference>
<feature type="transmembrane region" description="Helical" evidence="7">
    <location>
        <begin position="170"/>
        <end position="189"/>
    </location>
</feature>
<reference evidence="9 10" key="1">
    <citation type="submission" date="2018-12" db="EMBL/GenBank/DDBJ databases">
        <title>Genome analysis provides insights into bioremediation potentialities of Halogeometricum borinquense strain N11.</title>
        <authorList>
            <person name="Najjari A."/>
            <person name="Youssef N."/>
            <person name="Fhoula I."/>
            <person name="Ben Dhia O."/>
            <person name="Mahjoubi M."/>
            <person name="Ouzari H.I."/>
            <person name="Cherif A."/>
        </authorList>
    </citation>
    <scope>NUCLEOTIDE SEQUENCE [LARGE SCALE GENOMIC DNA]</scope>
    <source>
        <strain evidence="9 10">N11</strain>
    </source>
</reference>
<accession>A0A482T9G1</accession>
<evidence type="ECO:0000256" key="2">
    <source>
        <dbReference type="ARBA" id="ARBA00022448"/>
    </source>
</evidence>
<name>A0A482T9G1_9EURY</name>
<evidence type="ECO:0000256" key="1">
    <source>
        <dbReference type="ARBA" id="ARBA00004370"/>
    </source>
</evidence>
<keyword evidence="2" id="KW-0813">Transport</keyword>
<evidence type="ECO:0000256" key="5">
    <source>
        <dbReference type="ARBA" id="ARBA00023008"/>
    </source>
</evidence>
<comment type="subcellular location">
    <subcellularLocation>
        <location evidence="1">Membrane</location>
    </subcellularLocation>
</comment>
<dbReference type="EMBL" id="RZHH01000003">
    <property type="protein sequence ID" value="RYJ08589.1"/>
    <property type="molecule type" value="Genomic_DNA"/>
</dbReference>
<keyword evidence="7" id="KW-1133">Transmembrane helix</keyword>
<sequence length="204" mass="20921">MGRTSNGVSRREFAGTVVGAAALSAATGTAAAQEGQQHTVEMTDGLVFEPDAITIAPGDTVVWENVGSIGHSVTAYEDDIPEGADYFASGGFDSEDAARSAYSAGDPESGDIAGGESYEHTFETEGTFEYFCIPHETVGMVGSVTVTPGGAAEENGGPAAPQVPDSAKTLAIATTIALTSVVGLTYFFLKYGGDYEIPTGDENQ</sequence>
<dbReference type="PANTHER" id="PTHR34192:SF10">
    <property type="entry name" value="PLASTOCYANIN MAJOR ISOFORM, CHLOROPLASTIC-RELATED"/>
    <property type="match status" value="1"/>
</dbReference>
<evidence type="ECO:0000256" key="4">
    <source>
        <dbReference type="ARBA" id="ARBA00022982"/>
    </source>
</evidence>
<dbReference type="GO" id="GO:0009055">
    <property type="term" value="F:electron transfer activity"/>
    <property type="evidence" value="ECO:0007669"/>
    <property type="project" value="InterPro"/>
</dbReference>
<evidence type="ECO:0000256" key="7">
    <source>
        <dbReference type="SAM" id="Phobius"/>
    </source>
</evidence>
<protein>
    <submittedName>
        <fullName evidence="9">Plastocyanin</fullName>
    </submittedName>
</protein>